<proteinExistence type="predicted"/>
<protein>
    <submittedName>
        <fullName evidence="1">Uncharacterized protein</fullName>
    </submittedName>
</protein>
<accession>A0A0A8XR31</accession>
<evidence type="ECO:0000313" key="1">
    <source>
        <dbReference type="EMBL" id="JAD16291.1"/>
    </source>
</evidence>
<reference evidence="1" key="2">
    <citation type="journal article" date="2015" name="Data Brief">
        <title>Shoot transcriptome of the giant reed, Arundo donax.</title>
        <authorList>
            <person name="Barrero R.A."/>
            <person name="Guerrero F.D."/>
            <person name="Moolhuijzen P."/>
            <person name="Goolsby J.A."/>
            <person name="Tidwell J."/>
            <person name="Bellgard S.E."/>
            <person name="Bellgard M.I."/>
        </authorList>
    </citation>
    <scope>NUCLEOTIDE SEQUENCE</scope>
    <source>
        <tissue evidence="1">Shoot tissue taken approximately 20 cm above the soil surface</tissue>
    </source>
</reference>
<sequence length="176" mass="20356">MSEKDEELTNLKKKNTIIENRNIEVEQINTDDRIDHINRLLEAEKLNSRILNEQLVKAVNEKHKLMTELKTYNDGLTRIQGFIHRSLTSRLSLLRHIATTIKLGYYEDLLARINALGQVKEHLPKLWGTIEIATSLSAYIPVAAMFVRLRAYHGDDFIFKVWPCLLISAIKIMLGF</sequence>
<reference evidence="1" key="1">
    <citation type="submission" date="2014-09" db="EMBL/GenBank/DDBJ databases">
        <authorList>
            <person name="Magalhaes I.L.F."/>
            <person name="Oliveira U."/>
            <person name="Santos F.R."/>
            <person name="Vidigal T.H.D.A."/>
            <person name="Brescovit A.D."/>
            <person name="Santos A.J."/>
        </authorList>
    </citation>
    <scope>NUCLEOTIDE SEQUENCE</scope>
    <source>
        <tissue evidence="1">Shoot tissue taken approximately 20 cm above the soil surface</tissue>
    </source>
</reference>
<dbReference type="EMBL" id="GBRH01281604">
    <property type="protein sequence ID" value="JAD16291.1"/>
    <property type="molecule type" value="Transcribed_RNA"/>
</dbReference>
<dbReference type="AlphaFoldDB" id="A0A0A8XR31"/>
<organism evidence="1">
    <name type="scientific">Arundo donax</name>
    <name type="common">Giant reed</name>
    <name type="synonym">Donax arundinaceus</name>
    <dbReference type="NCBI Taxonomy" id="35708"/>
    <lineage>
        <taxon>Eukaryota</taxon>
        <taxon>Viridiplantae</taxon>
        <taxon>Streptophyta</taxon>
        <taxon>Embryophyta</taxon>
        <taxon>Tracheophyta</taxon>
        <taxon>Spermatophyta</taxon>
        <taxon>Magnoliopsida</taxon>
        <taxon>Liliopsida</taxon>
        <taxon>Poales</taxon>
        <taxon>Poaceae</taxon>
        <taxon>PACMAD clade</taxon>
        <taxon>Arundinoideae</taxon>
        <taxon>Arundineae</taxon>
        <taxon>Arundo</taxon>
    </lineage>
</organism>
<name>A0A0A8XR31_ARUDO</name>